<organism evidence="1 2">
    <name type="scientific">Peptoniphilus equinus</name>
    <dbReference type="NCBI Taxonomy" id="3016343"/>
    <lineage>
        <taxon>Bacteria</taxon>
        <taxon>Bacillati</taxon>
        <taxon>Bacillota</taxon>
        <taxon>Tissierellia</taxon>
        <taxon>Tissierellales</taxon>
        <taxon>Peptoniphilaceae</taxon>
        <taxon>Peptoniphilus</taxon>
    </lineage>
</organism>
<sequence>MKIILIRHGIADVFADTDMERHLTTEGRIRLNAAFTDFVATTELKDFTLYASPAARTMETAELLSEKTGLAVHVVESLYDTSYTDFIASLTKNSIIVGHEPYLSDALYKLGGIRTTVSRGTIHVMEV</sequence>
<keyword evidence="2" id="KW-1185">Reference proteome</keyword>
<evidence type="ECO:0000313" key="1">
    <source>
        <dbReference type="EMBL" id="WBW49816.1"/>
    </source>
</evidence>
<proteinExistence type="predicted"/>
<dbReference type="EMBL" id="CP115667">
    <property type="protein sequence ID" value="WBW49816.1"/>
    <property type="molecule type" value="Genomic_DNA"/>
</dbReference>
<dbReference type="CDD" id="cd07067">
    <property type="entry name" value="HP_PGM_like"/>
    <property type="match status" value="1"/>
</dbReference>
<dbReference type="InterPro" id="IPR013078">
    <property type="entry name" value="His_Pase_superF_clade-1"/>
</dbReference>
<dbReference type="Pfam" id="PF00300">
    <property type="entry name" value="His_Phos_1"/>
    <property type="match status" value="1"/>
</dbReference>
<dbReference type="InterPro" id="IPR029033">
    <property type="entry name" value="His_PPase_superfam"/>
</dbReference>
<reference evidence="1 2" key="1">
    <citation type="submission" date="2023-01" db="EMBL/GenBank/DDBJ databases">
        <authorList>
            <person name="Lee S.H."/>
            <person name="Jung H.S."/>
            <person name="Yun J.U."/>
        </authorList>
    </citation>
    <scope>NUCLEOTIDE SEQUENCE [LARGE SCALE GENOMIC DNA]</scope>
    <source>
        <strain evidence="1 2">CBA3646</strain>
    </source>
</reference>
<evidence type="ECO:0000313" key="2">
    <source>
        <dbReference type="Proteomes" id="UP001210339"/>
    </source>
</evidence>
<dbReference type="Proteomes" id="UP001210339">
    <property type="component" value="Chromosome"/>
</dbReference>
<dbReference type="RefSeq" id="WP_271191347.1">
    <property type="nucleotide sequence ID" value="NZ_CP115667.1"/>
</dbReference>
<accession>A0ABY7QTX0</accession>
<protein>
    <submittedName>
        <fullName evidence="1">Histidine phosphatase family protein</fullName>
    </submittedName>
</protein>
<dbReference type="Gene3D" id="3.40.50.1240">
    <property type="entry name" value="Phosphoglycerate mutase-like"/>
    <property type="match status" value="1"/>
</dbReference>
<gene>
    <name evidence="1" type="ORF">O6R05_07375</name>
</gene>
<name>A0ABY7QTX0_9FIRM</name>
<dbReference type="SUPFAM" id="SSF53254">
    <property type="entry name" value="Phosphoglycerate mutase-like"/>
    <property type="match status" value="1"/>
</dbReference>